<comment type="caution">
    <text evidence="4">The sequence shown here is derived from an EMBL/GenBank/DDBJ whole genome shotgun (WGS) entry which is preliminary data.</text>
</comment>
<keyword evidence="1" id="KW-0479">Metal-binding</keyword>
<evidence type="ECO:0000313" key="4">
    <source>
        <dbReference type="EMBL" id="GJT11263.1"/>
    </source>
</evidence>
<dbReference type="EMBL" id="BQNB010013054">
    <property type="protein sequence ID" value="GJT11263.1"/>
    <property type="molecule type" value="Genomic_DNA"/>
</dbReference>
<evidence type="ECO:0000256" key="2">
    <source>
        <dbReference type="SAM" id="MobiDB-lite"/>
    </source>
</evidence>
<dbReference type="PANTHER" id="PTHR33223:SF11">
    <property type="entry name" value="ELEMENT PROTEIN, PUTATIVE-RELATED"/>
    <property type="match status" value="1"/>
</dbReference>
<gene>
    <name evidence="4" type="ORF">Tco_0858305</name>
</gene>
<feature type="region of interest" description="Disordered" evidence="2">
    <location>
        <begin position="436"/>
        <end position="512"/>
    </location>
</feature>
<dbReference type="PANTHER" id="PTHR33223">
    <property type="entry name" value="CCHC-TYPE DOMAIN-CONTAINING PROTEIN"/>
    <property type="match status" value="1"/>
</dbReference>
<keyword evidence="4" id="KW-0808">Transferase</keyword>
<dbReference type="GO" id="GO:0003964">
    <property type="term" value="F:RNA-directed DNA polymerase activity"/>
    <property type="evidence" value="ECO:0007669"/>
    <property type="project" value="UniProtKB-KW"/>
</dbReference>
<dbReference type="Pfam" id="PF03732">
    <property type="entry name" value="Retrotrans_gag"/>
    <property type="match status" value="1"/>
</dbReference>
<dbReference type="Proteomes" id="UP001151760">
    <property type="component" value="Unassembled WGS sequence"/>
</dbReference>
<keyword evidence="1" id="KW-0862">Zinc</keyword>
<evidence type="ECO:0000259" key="3">
    <source>
        <dbReference type="PROSITE" id="PS50158"/>
    </source>
</evidence>
<dbReference type="SMART" id="SM00343">
    <property type="entry name" value="ZnF_C2HC"/>
    <property type="match status" value="1"/>
</dbReference>
<dbReference type="Pfam" id="PF00098">
    <property type="entry name" value="zf-CCHC"/>
    <property type="match status" value="1"/>
</dbReference>
<dbReference type="SUPFAM" id="SSF57756">
    <property type="entry name" value="Retrovirus zinc finger-like domains"/>
    <property type="match status" value="1"/>
</dbReference>
<dbReference type="InterPro" id="IPR036875">
    <property type="entry name" value="Znf_CCHC_sf"/>
</dbReference>
<reference evidence="4" key="1">
    <citation type="journal article" date="2022" name="Int. J. Mol. Sci.">
        <title>Draft Genome of Tanacetum Coccineum: Genomic Comparison of Closely Related Tanacetum-Family Plants.</title>
        <authorList>
            <person name="Yamashiro T."/>
            <person name="Shiraishi A."/>
            <person name="Nakayama K."/>
            <person name="Satake H."/>
        </authorList>
    </citation>
    <scope>NUCLEOTIDE SEQUENCE</scope>
</reference>
<dbReference type="InterPro" id="IPR005162">
    <property type="entry name" value="Retrotrans_gag_dom"/>
</dbReference>
<dbReference type="PROSITE" id="PS50158">
    <property type="entry name" value="ZF_CCHC"/>
    <property type="match status" value="1"/>
</dbReference>
<reference evidence="4" key="2">
    <citation type="submission" date="2022-01" db="EMBL/GenBank/DDBJ databases">
        <authorList>
            <person name="Yamashiro T."/>
            <person name="Shiraishi A."/>
            <person name="Satake H."/>
            <person name="Nakayama K."/>
        </authorList>
    </citation>
    <scope>NUCLEOTIDE SEQUENCE</scope>
</reference>
<feature type="region of interest" description="Disordered" evidence="2">
    <location>
        <begin position="45"/>
        <end position="80"/>
    </location>
</feature>
<keyword evidence="4" id="KW-0548">Nucleotidyltransferase</keyword>
<keyword evidence="1" id="KW-0863">Zinc-finger</keyword>
<evidence type="ECO:0000313" key="5">
    <source>
        <dbReference type="Proteomes" id="UP001151760"/>
    </source>
</evidence>
<accession>A0ABQ5BBR3</accession>
<keyword evidence="5" id="KW-1185">Reference proteome</keyword>
<feature type="compositionally biased region" description="Acidic residues" evidence="2">
    <location>
        <begin position="476"/>
        <end position="500"/>
    </location>
</feature>
<feature type="domain" description="CCHC-type" evidence="3">
    <location>
        <begin position="282"/>
        <end position="297"/>
    </location>
</feature>
<evidence type="ECO:0000256" key="1">
    <source>
        <dbReference type="PROSITE-ProRule" id="PRU00047"/>
    </source>
</evidence>
<dbReference type="InterPro" id="IPR001878">
    <property type="entry name" value="Znf_CCHC"/>
</dbReference>
<protein>
    <submittedName>
        <fullName evidence="4">Reverse transcriptase domain-containing protein</fullName>
    </submittedName>
</protein>
<keyword evidence="4" id="KW-0695">RNA-directed DNA polymerase</keyword>
<proteinExistence type="predicted"/>
<feature type="compositionally biased region" description="Acidic residues" evidence="2">
    <location>
        <begin position="451"/>
        <end position="469"/>
    </location>
</feature>
<name>A0ABQ5BBR3_9ASTR</name>
<organism evidence="4 5">
    <name type="scientific">Tanacetum coccineum</name>
    <dbReference type="NCBI Taxonomy" id="301880"/>
    <lineage>
        <taxon>Eukaryota</taxon>
        <taxon>Viridiplantae</taxon>
        <taxon>Streptophyta</taxon>
        <taxon>Embryophyta</taxon>
        <taxon>Tracheophyta</taxon>
        <taxon>Spermatophyta</taxon>
        <taxon>Magnoliopsida</taxon>
        <taxon>eudicotyledons</taxon>
        <taxon>Gunneridae</taxon>
        <taxon>Pentapetalae</taxon>
        <taxon>asterids</taxon>
        <taxon>campanulids</taxon>
        <taxon>Asterales</taxon>
        <taxon>Asteraceae</taxon>
        <taxon>Asteroideae</taxon>
        <taxon>Anthemideae</taxon>
        <taxon>Anthemidinae</taxon>
        <taxon>Tanacetum</taxon>
    </lineage>
</organism>
<dbReference type="Gene3D" id="4.10.60.10">
    <property type="entry name" value="Zinc finger, CCHC-type"/>
    <property type="match status" value="1"/>
</dbReference>
<sequence length="919" mass="102250">MTLRTQVLAQQSEIAALRAADRTRQGQFIEALRLLKRLQTQMTKFERQQGLAKGPAQPDAPEKAEPQGQDQPQQLPPPLSPIQLKEMIDQGVTAALAARDRNTNGDDSHVSGTGVRRTERVTRECTYPDFIKCQPLNFKGTEGVVELIQWFEKMETVFNISHCSVKNQIKFSTCTLLASALTWWNSYVRTVGLDVAYAMTWTDLKKKMTEKYFPRNEMQKLKAELWNLKSDRIERYAGGLPDMIYRSVVASRPKTTQDAIKMATKLMDKKIRTFAKSQKATCYECGAQGHFKRECPKLKNNNNHGNQVGNANAPAKVYAAGHARINQTLTLLREVNKAREDSTVTYTEVSSLFEDLSDIGSSGVVVHGYDRLPVMPEDPYAYVHAAFQAPPSSDYVPGPKEPQAPPSLGFVPEPVYPEFMPLEDKVFPAEEQLLPAAASPTAKSPGYVLESDPEEDPKEDDEDPEEDPADYLTDRDNDDDEEPSEDDADDEEEDEDEEEEHPAPADSVLPPVHRTTARISIRDQTPIPLPPRAEVERLLALPTTPPSSLTSLSLPLPQIPSPPLPVLPLPPPASPTHPLGYRATLIRLRAEAPSTSHSLTPSIILSHTRASETPPSGTPPLLLIPLPTPSPPLFLTSTNSRADAPEVTLLPRKRLCIALGPRFEVDDEIMRDPERDVGYGITDTWDEMLVGMLGAPATDETKLGWRVTDLVTTVRQDTDEIYTRLDDAQSERQLMAGRLNIEHGIAYSGVSTTVKDCSFTSSRSHQTGIVHRSTKTAEETTDPDDRALLLPWHHVTETRMAMTAMFREHALDGLNELLEILTEMKKLEAELLNLKVKELDGDLGILKVKGTDLTSYTQRFQELALLCGRMFPEESDKIEKYVGGLPDMIHGSVVASKPKTMQEAVEIATELMDKNIRIL</sequence>